<keyword evidence="2" id="KW-0808">Transferase</keyword>
<comment type="caution">
    <text evidence="2">The sequence shown here is derived from an EMBL/GenBank/DDBJ whole genome shotgun (WGS) entry which is preliminary data.</text>
</comment>
<keyword evidence="2" id="KW-0418">Kinase</keyword>
<dbReference type="Pfam" id="PF00480">
    <property type="entry name" value="ROK"/>
    <property type="match status" value="1"/>
</dbReference>
<dbReference type="Gene3D" id="3.30.420.40">
    <property type="match status" value="2"/>
</dbReference>
<evidence type="ECO:0000256" key="1">
    <source>
        <dbReference type="ARBA" id="ARBA00006479"/>
    </source>
</evidence>
<dbReference type="RefSeq" id="WP_181193128.1">
    <property type="nucleotide sequence ID" value="NZ_PVNH01000001.1"/>
</dbReference>
<sequence length="389" mass="40330">MARTGAASAGVRESNAAAVLSAVRVDGPLARAEIARRTGLSMPTVSRQVGVLIDHRLLRELPDAARNGGLGRPTVPVDLDTGVVAACGVHIGVSTTTYALTDVRGRLLDSEHVPTAPAADVLEQLAERVLALCARRPDRTIIGVGLVTGGRVDQEWGTLDHDRIGWSGVPAREVLRRATGLPVHLGAHVPAMASAELLFGSAGRADSALYFYARQVVGAAFAAHGRLHRGPGEVGTIAHLPVGGDVPCPCGRTGCLEVTVAEDRLVADAVREGVLAEPGIGALYAAARAGDPGAHRLLGQRAAALGRAVGLLRDIVNPDLVVLGGQAITDAPEYFGDLVRAYEATTALPRPGIVERTRFGPHVQAMAACTGLLAELYERPFSVLAAVPG</sequence>
<dbReference type="SUPFAM" id="SSF46785">
    <property type="entry name" value="Winged helix' DNA-binding domain"/>
    <property type="match status" value="1"/>
</dbReference>
<name>A0A2T0M2M6_9PSEU</name>
<dbReference type="EMBL" id="PVNH01000001">
    <property type="protein sequence ID" value="PRX50972.1"/>
    <property type="molecule type" value="Genomic_DNA"/>
</dbReference>
<dbReference type="InterPro" id="IPR036390">
    <property type="entry name" value="WH_DNA-bd_sf"/>
</dbReference>
<dbReference type="PANTHER" id="PTHR18964">
    <property type="entry name" value="ROK (REPRESSOR, ORF, KINASE) FAMILY"/>
    <property type="match status" value="1"/>
</dbReference>
<organism evidence="2 3">
    <name type="scientific">Prauserella shujinwangii</name>
    <dbReference type="NCBI Taxonomy" id="1453103"/>
    <lineage>
        <taxon>Bacteria</taxon>
        <taxon>Bacillati</taxon>
        <taxon>Actinomycetota</taxon>
        <taxon>Actinomycetes</taxon>
        <taxon>Pseudonocardiales</taxon>
        <taxon>Pseudonocardiaceae</taxon>
        <taxon>Prauserella</taxon>
    </lineage>
</organism>
<dbReference type="InterPro" id="IPR043129">
    <property type="entry name" value="ATPase_NBD"/>
</dbReference>
<evidence type="ECO:0000313" key="2">
    <source>
        <dbReference type="EMBL" id="PRX50972.1"/>
    </source>
</evidence>
<protein>
    <submittedName>
        <fullName evidence="2">Putative NBD/HSP70 family sugar kinase</fullName>
    </submittedName>
</protein>
<keyword evidence="3" id="KW-1185">Reference proteome</keyword>
<reference evidence="2 3" key="1">
    <citation type="submission" date="2018-03" db="EMBL/GenBank/DDBJ databases">
        <title>Genomic Encyclopedia of Type Strains, Phase III (KMG-III): the genomes of soil and plant-associated and newly described type strains.</title>
        <authorList>
            <person name="Whitman W."/>
        </authorList>
    </citation>
    <scope>NUCLEOTIDE SEQUENCE [LARGE SCALE GENOMIC DNA]</scope>
    <source>
        <strain evidence="2 3">CGMCC 4.7125</strain>
    </source>
</reference>
<evidence type="ECO:0000313" key="3">
    <source>
        <dbReference type="Proteomes" id="UP000238362"/>
    </source>
</evidence>
<dbReference type="PANTHER" id="PTHR18964:SF149">
    <property type="entry name" value="BIFUNCTIONAL UDP-N-ACETYLGLUCOSAMINE 2-EPIMERASE_N-ACETYLMANNOSAMINE KINASE"/>
    <property type="match status" value="1"/>
</dbReference>
<comment type="similarity">
    <text evidence="1">Belongs to the ROK (NagC/XylR) family.</text>
</comment>
<dbReference type="InterPro" id="IPR000600">
    <property type="entry name" value="ROK"/>
</dbReference>
<dbReference type="Pfam" id="PF12840">
    <property type="entry name" value="HTH_20"/>
    <property type="match status" value="1"/>
</dbReference>
<dbReference type="AlphaFoldDB" id="A0A2T0M2M6"/>
<dbReference type="InterPro" id="IPR036388">
    <property type="entry name" value="WH-like_DNA-bd_sf"/>
</dbReference>
<dbReference type="Gene3D" id="1.10.10.10">
    <property type="entry name" value="Winged helix-like DNA-binding domain superfamily/Winged helix DNA-binding domain"/>
    <property type="match status" value="1"/>
</dbReference>
<proteinExistence type="inferred from homology"/>
<dbReference type="GO" id="GO:0016301">
    <property type="term" value="F:kinase activity"/>
    <property type="evidence" value="ECO:0007669"/>
    <property type="project" value="UniProtKB-KW"/>
</dbReference>
<accession>A0A2T0M2M6</accession>
<dbReference type="SUPFAM" id="SSF53067">
    <property type="entry name" value="Actin-like ATPase domain"/>
    <property type="match status" value="1"/>
</dbReference>
<dbReference type="Proteomes" id="UP000238362">
    <property type="component" value="Unassembled WGS sequence"/>
</dbReference>
<gene>
    <name evidence="2" type="ORF">B0I33_101124</name>
</gene>